<dbReference type="PANTHER" id="PTHR32089">
    <property type="entry name" value="METHYL-ACCEPTING CHEMOTAXIS PROTEIN MCPB"/>
    <property type="match status" value="1"/>
</dbReference>
<dbReference type="Pfam" id="PF00015">
    <property type="entry name" value="MCPsignal"/>
    <property type="match status" value="1"/>
</dbReference>
<gene>
    <name evidence="5" type="primary">mcp2_1</name>
    <name evidence="5" type="ORF">CLOSAC_01740</name>
</gene>
<comment type="caution">
    <text evidence="5">The sequence shown here is derived from an EMBL/GenBank/DDBJ whole genome shotgun (WGS) entry which is preliminary data.</text>
</comment>
<organism evidence="5 6">
    <name type="scientific">Clostridium saccharobutylicum</name>
    <dbReference type="NCBI Taxonomy" id="169679"/>
    <lineage>
        <taxon>Bacteria</taxon>
        <taxon>Bacillati</taxon>
        <taxon>Bacillota</taxon>
        <taxon>Clostridia</taxon>
        <taxon>Eubacteriales</taxon>
        <taxon>Clostridiaceae</taxon>
        <taxon>Clostridium</taxon>
    </lineage>
</organism>
<dbReference type="PROSITE" id="PS50111">
    <property type="entry name" value="CHEMOTAXIS_TRANSDUC_2"/>
    <property type="match status" value="1"/>
</dbReference>
<dbReference type="Proteomes" id="UP000191154">
    <property type="component" value="Unassembled WGS sequence"/>
</dbReference>
<name>A0A1S8NHP0_CLOSA</name>
<evidence type="ECO:0000256" key="2">
    <source>
        <dbReference type="ARBA" id="ARBA00029447"/>
    </source>
</evidence>
<sequence>MFGKLKRNEVDTSKSLNENLKKTLLEVLDDAIIGKFYEVDEEKFGSRKVADKWNEMIKQICSFKKDTTLQINELLQTTTKMDIIKDMINSSNKQTDALHAMSASSEELSASIDEVANISETVADKSRSVKELAEDGVTKITDSMEFVKNSFYEMNEINKTMEDVKEKTVTINSIVDMVKGIADQTNLLALNAAIEAARAGEQGKGFAVVADEVRNLAENTKESVLNIETNIKELQKSIDVSVDKINSTSAKLGSGQKIVDDVLVSINSINSAIESVNETIVQVAANTEEQTAVTHTVAESISDISVEADYLNSSSNKTGKSIYDLSKEIDMVRVNAVKDNHCLSDVEKIEIYKTDHLLWRWKIYNMILGYEKVDIHVVADYKNCALGKWYYGIDCSHIKDNSVFLKLEQPHIELHKIAKEAVVQYENGNLSAAEKCLEEMDKCSNQVFAILDEIKKLYR</sequence>
<dbReference type="STRING" id="169679.CSACC_35210"/>
<dbReference type="Gene3D" id="1.10.287.950">
    <property type="entry name" value="Methyl-accepting chemotaxis protein"/>
    <property type="match status" value="1"/>
</dbReference>
<evidence type="ECO:0000256" key="1">
    <source>
        <dbReference type="ARBA" id="ARBA00023224"/>
    </source>
</evidence>
<dbReference type="CDD" id="cd11386">
    <property type="entry name" value="MCP_signal"/>
    <property type="match status" value="1"/>
</dbReference>
<dbReference type="SMART" id="SM00283">
    <property type="entry name" value="MA"/>
    <property type="match status" value="1"/>
</dbReference>
<dbReference type="GO" id="GO:0016020">
    <property type="term" value="C:membrane"/>
    <property type="evidence" value="ECO:0007669"/>
    <property type="project" value="InterPro"/>
</dbReference>
<evidence type="ECO:0000256" key="3">
    <source>
        <dbReference type="PROSITE-ProRule" id="PRU00284"/>
    </source>
</evidence>
<keyword evidence="1 3" id="KW-0807">Transducer</keyword>
<dbReference type="Pfam" id="PF13682">
    <property type="entry name" value="CZB"/>
    <property type="match status" value="1"/>
</dbReference>
<dbReference type="AlphaFoldDB" id="A0A1S8NHP0"/>
<dbReference type="PRINTS" id="PR00260">
    <property type="entry name" value="CHEMTRNSDUCR"/>
</dbReference>
<dbReference type="SUPFAM" id="SSF58104">
    <property type="entry name" value="Methyl-accepting chemotaxis protein (MCP) signaling domain"/>
    <property type="match status" value="1"/>
</dbReference>
<dbReference type="GO" id="GO:0007165">
    <property type="term" value="P:signal transduction"/>
    <property type="evidence" value="ECO:0007669"/>
    <property type="project" value="UniProtKB-KW"/>
</dbReference>
<dbReference type="InterPro" id="IPR025991">
    <property type="entry name" value="Chemoreceptor_zinc-bind_dom"/>
</dbReference>
<protein>
    <submittedName>
        <fullName evidence="5">Methyl-accepting chemotaxis protein 2</fullName>
    </submittedName>
</protein>
<dbReference type="GO" id="GO:0004888">
    <property type="term" value="F:transmembrane signaling receptor activity"/>
    <property type="evidence" value="ECO:0007669"/>
    <property type="project" value="InterPro"/>
</dbReference>
<reference evidence="5 6" key="1">
    <citation type="submission" date="2016-05" db="EMBL/GenBank/DDBJ databases">
        <title>Microbial solvent formation.</title>
        <authorList>
            <person name="Poehlein A."/>
            <person name="Montoya Solano J.D."/>
            <person name="Flitsch S."/>
            <person name="Krabben P."/>
            <person name="Duerre P."/>
            <person name="Daniel R."/>
        </authorList>
    </citation>
    <scope>NUCLEOTIDE SEQUENCE [LARGE SCALE GENOMIC DNA]</scope>
    <source>
        <strain evidence="5 6">L1-8</strain>
    </source>
</reference>
<dbReference type="EMBL" id="LZYZ01000001">
    <property type="protein sequence ID" value="OOM15903.1"/>
    <property type="molecule type" value="Genomic_DNA"/>
</dbReference>
<evidence type="ECO:0000313" key="5">
    <source>
        <dbReference type="EMBL" id="OOM15903.1"/>
    </source>
</evidence>
<dbReference type="Gene3D" id="1.20.120.30">
    <property type="entry name" value="Aspartate receptor, ligand-binding domain"/>
    <property type="match status" value="1"/>
</dbReference>
<dbReference type="InterPro" id="IPR004089">
    <property type="entry name" value="MCPsignal_dom"/>
</dbReference>
<dbReference type="PANTHER" id="PTHR32089:SF112">
    <property type="entry name" value="LYSOZYME-LIKE PROTEIN-RELATED"/>
    <property type="match status" value="1"/>
</dbReference>
<evidence type="ECO:0000313" key="6">
    <source>
        <dbReference type="Proteomes" id="UP000191154"/>
    </source>
</evidence>
<proteinExistence type="inferred from homology"/>
<comment type="similarity">
    <text evidence="2">Belongs to the methyl-accepting chemotaxis (MCP) protein family.</text>
</comment>
<dbReference type="RefSeq" id="WP_077863679.1">
    <property type="nucleotide sequence ID" value="NZ_LZYZ01000001.1"/>
</dbReference>
<dbReference type="GO" id="GO:0006935">
    <property type="term" value="P:chemotaxis"/>
    <property type="evidence" value="ECO:0007669"/>
    <property type="project" value="InterPro"/>
</dbReference>
<dbReference type="InterPro" id="IPR004090">
    <property type="entry name" value="Chemotax_Me-accpt_rcpt"/>
</dbReference>
<evidence type="ECO:0000259" key="4">
    <source>
        <dbReference type="PROSITE" id="PS50111"/>
    </source>
</evidence>
<feature type="domain" description="Methyl-accepting transducer" evidence="4">
    <location>
        <begin position="84"/>
        <end position="305"/>
    </location>
</feature>
<accession>A0A1S8NHP0</accession>